<feature type="compositionally biased region" description="Polar residues" evidence="1">
    <location>
        <begin position="86"/>
        <end position="95"/>
    </location>
</feature>
<proteinExistence type="predicted"/>
<evidence type="ECO:0000313" key="2">
    <source>
        <dbReference type="EMBL" id="KAK4307463.1"/>
    </source>
</evidence>
<gene>
    <name evidence="2" type="ORF">Pmani_020775</name>
</gene>
<name>A0AAE1PG28_9EUCA</name>
<evidence type="ECO:0000313" key="3">
    <source>
        <dbReference type="Proteomes" id="UP001292094"/>
    </source>
</evidence>
<reference evidence="2" key="1">
    <citation type="submission" date="2023-11" db="EMBL/GenBank/DDBJ databases">
        <title>Genome assemblies of two species of porcelain crab, Petrolisthes cinctipes and Petrolisthes manimaculis (Anomura: Porcellanidae).</title>
        <authorList>
            <person name="Angst P."/>
        </authorList>
    </citation>
    <scope>NUCLEOTIDE SEQUENCE</scope>
    <source>
        <strain evidence="2">PB745_02</strain>
        <tissue evidence="2">Gill</tissue>
    </source>
</reference>
<accession>A0AAE1PG28</accession>
<sequence>MAFRTDHYKTNSLPLSLTTWPETLLTCDPSCCFPSSLRPWRRLPTPPNKPSVLTHSHSSSNSNMGPEIRSDCQQPTPSPLARLNPGTFTTRFHQPINTFPSLSGKKYTLPRLSRQTVGYT</sequence>
<dbReference type="EMBL" id="JAWZYT010002000">
    <property type="protein sequence ID" value="KAK4307463.1"/>
    <property type="molecule type" value="Genomic_DNA"/>
</dbReference>
<comment type="caution">
    <text evidence="2">The sequence shown here is derived from an EMBL/GenBank/DDBJ whole genome shotgun (WGS) entry which is preliminary data.</text>
</comment>
<protein>
    <submittedName>
        <fullName evidence="2">Uncharacterized protein</fullName>
    </submittedName>
</protein>
<feature type="region of interest" description="Disordered" evidence="1">
    <location>
        <begin position="43"/>
        <end position="95"/>
    </location>
</feature>
<dbReference type="AlphaFoldDB" id="A0AAE1PG28"/>
<dbReference type="Proteomes" id="UP001292094">
    <property type="component" value="Unassembled WGS sequence"/>
</dbReference>
<organism evidence="2 3">
    <name type="scientific">Petrolisthes manimaculis</name>
    <dbReference type="NCBI Taxonomy" id="1843537"/>
    <lineage>
        <taxon>Eukaryota</taxon>
        <taxon>Metazoa</taxon>
        <taxon>Ecdysozoa</taxon>
        <taxon>Arthropoda</taxon>
        <taxon>Crustacea</taxon>
        <taxon>Multicrustacea</taxon>
        <taxon>Malacostraca</taxon>
        <taxon>Eumalacostraca</taxon>
        <taxon>Eucarida</taxon>
        <taxon>Decapoda</taxon>
        <taxon>Pleocyemata</taxon>
        <taxon>Anomura</taxon>
        <taxon>Galatheoidea</taxon>
        <taxon>Porcellanidae</taxon>
        <taxon>Petrolisthes</taxon>
    </lineage>
</organism>
<keyword evidence="3" id="KW-1185">Reference proteome</keyword>
<evidence type="ECO:0000256" key="1">
    <source>
        <dbReference type="SAM" id="MobiDB-lite"/>
    </source>
</evidence>